<dbReference type="EMBL" id="LR796834">
    <property type="protein sequence ID" value="CAB4168939.1"/>
    <property type="molecule type" value="Genomic_DNA"/>
</dbReference>
<reference evidence="5" key="1">
    <citation type="submission" date="2020-05" db="EMBL/GenBank/DDBJ databases">
        <authorList>
            <person name="Chiriac C."/>
            <person name="Salcher M."/>
            <person name="Ghai R."/>
            <person name="Kavagutti S V."/>
        </authorList>
    </citation>
    <scope>NUCLEOTIDE SEQUENCE</scope>
</reference>
<dbReference type="EMBL" id="LR798391">
    <property type="protein sequence ID" value="CAB5228676.1"/>
    <property type="molecule type" value="Genomic_DNA"/>
</dbReference>
<protein>
    <submittedName>
        <fullName evidence="5">Uncharacterized protein</fullName>
    </submittedName>
</protein>
<name>A0A6J5SKP4_9CAUD</name>
<evidence type="ECO:0000313" key="5">
    <source>
        <dbReference type="EMBL" id="CAB4214402.1"/>
    </source>
</evidence>
<proteinExistence type="predicted"/>
<organism evidence="5">
    <name type="scientific">uncultured Caudovirales phage</name>
    <dbReference type="NCBI Taxonomy" id="2100421"/>
    <lineage>
        <taxon>Viruses</taxon>
        <taxon>Duplodnaviria</taxon>
        <taxon>Heunggongvirae</taxon>
        <taxon>Uroviricota</taxon>
        <taxon>Caudoviricetes</taxon>
        <taxon>Peduoviridae</taxon>
        <taxon>Maltschvirus</taxon>
        <taxon>Maltschvirus maltsch</taxon>
    </lineage>
</organism>
<dbReference type="EMBL" id="LR797055">
    <property type="protein sequence ID" value="CAB4183818.1"/>
    <property type="molecule type" value="Genomic_DNA"/>
</dbReference>
<gene>
    <name evidence="3" type="ORF">UFOVP1098_11</name>
    <name evidence="4" type="ORF">UFOVP1353_22</name>
    <name evidence="5" type="ORF">UFOVP1458_34</name>
    <name evidence="6" type="ORF">UFOVP1546_34</name>
    <name evidence="1" type="ORF">UFOVP578_31</name>
    <name evidence="2" type="ORF">UFOVP928_5</name>
</gene>
<evidence type="ECO:0000313" key="4">
    <source>
        <dbReference type="EMBL" id="CAB4200116.1"/>
    </source>
</evidence>
<evidence type="ECO:0000313" key="6">
    <source>
        <dbReference type="EMBL" id="CAB5228676.1"/>
    </source>
</evidence>
<dbReference type="EMBL" id="LR797296">
    <property type="protein sequence ID" value="CAB4200116.1"/>
    <property type="molecule type" value="Genomic_DNA"/>
</dbReference>
<accession>A0A6J5SKP4</accession>
<sequence>MATLTFTNTFTNGTAAVATEVNANFNDVKTFVEATTAGTNIDSGAIAYSQIATAAVTSITNDVIATASSSDQTVLGSQIFG</sequence>
<evidence type="ECO:0000313" key="1">
    <source>
        <dbReference type="EMBL" id="CAB4168939.1"/>
    </source>
</evidence>
<dbReference type="EMBL" id="LR797407">
    <property type="protein sequence ID" value="CAB4214402.1"/>
    <property type="molecule type" value="Genomic_DNA"/>
</dbReference>
<evidence type="ECO:0000313" key="2">
    <source>
        <dbReference type="EMBL" id="CAB4171589.1"/>
    </source>
</evidence>
<evidence type="ECO:0000313" key="3">
    <source>
        <dbReference type="EMBL" id="CAB4183818.1"/>
    </source>
</evidence>
<dbReference type="EMBL" id="LR796872">
    <property type="protein sequence ID" value="CAB4171589.1"/>
    <property type="molecule type" value="Genomic_DNA"/>
</dbReference>